<sequence>MPTIPKLAKQPIQNNNHKYQIWSAMKRVMREYGVFVVAIPALITIHWAWFRLQDNEYFVPRESRLNNPLIQRIDGYIATVKNVFSSKPPSTSSSSE</sequence>
<dbReference type="EMBL" id="BGPR01005012">
    <property type="protein sequence ID" value="GBN05920.1"/>
    <property type="molecule type" value="Genomic_DNA"/>
</dbReference>
<gene>
    <name evidence="2" type="ORF">AVEN_261887_1</name>
</gene>
<comment type="caution">
    <text evidence="2">The sequence shown here is derived from an EMBL/GenBank/DDBJ whole genome shotgun (WGS) entry which is preliminary data.</text>
</comment>
<evidence type="ECO:0000313" key="3">
    <source>
        <dbReference type="Proteomes" id="UP000499080"/>
    </source>
</evidence>
<dbReference type="AlphaFoldDB" id="A0A4Y2KV42"/>
<feature type="transmembrane region" description="Helical" evidence="1">
    <location>
        <begin position="32"/>
        <end position="50"/>
    </location>
</feature>
<organism evidence="2 3">
    <name type="scientific">Araneus ventricosus</name>
    <name type="common">Orbweaver spider</name>
    <name type="synonym">Epeira ventricosa</name>
    <dbReference type="NCBI Taxonomy" id="182803"/>
    <lineage>
        <taxon>Eukaryota</taxon>
        <taxon>Metazoa</taxon>
        <taxon>Ecdysozoa</taxon>
        <taxon>Arthropoda</taxon>
        <taxon>Chelicerata</taxon>
        <taxon>Arachnida</taxon>
        <taxon>Araneae</taxon>
        <taxon>Araneomorphae</taxon>
        <taxon>Entelegynae</taxon>
        <taxon>Araneoidea</taxon>
        <taxon>Araneidae</taxon>
        <taxon>Araneus</taxon>
    </lineage>
</organism>
<evidence type="ECO:0000313" key="2">
    <source>
        <dbReference type="EMBL" id="GBN05920.1"/>
    </source>
</evidence>
<accession>A0A4Y2KV42</accession>
<protein>
    <submittedName>
        <fullName evidence="2">Uncharacterized protein</fullName>
    </submittedName>
</protein>
<keyword evidence="3" id="KW-1185">Reference proteome</keyword>
<evidence type="ECO:0000256" key="1">
    <source>
        <dbReference type="SAM" id="Phobius"/>
    </source>
</evidence>
<dbReference type="Proteomes" id="UP000499080">
    <property type="component" value="Unassembled WGS sequence"/>
</dbReference>
<proteinExistence type="predicted"/>
<name>A0A4Y2KV42_ARAVE</name>
<keyword evidence="1" id="KW-1133">Transmembrane helix</keyword>
<reference evidence="2 3" key="1">
    <citation type="journal article" date="2019" name="Sci. Rep.">
        <title>Orb-weaving spider Araneus ventricosus genome elucidates the spidroin gene catalogue.</title>
        <authorList>
            <person name="Kono N."/>
            <person name="Nakamura H."/>
            <person name="Ohtoshi R."/>
            <person name="Moran D.A.P."/>
            <person name="Shinohara A."/>
            <person name="Yoshida Y."/>
            <person name="Fujiwara M."/>
            <person name="Mori M."/>
            <person name="Tomita M."/>
            <person name="Arakawa K."/>
        </authorList>
    </citation>
    <scope>NUCLEOTIDE SEQUENCE [LARGE SCALE GENOMIC DNA]</scope>
</reference>
<keyword evidence="1" id="KW-0812">Transmembrane</keyword>
<dbReference type="OrthoDB" id="6434695at2759"/>
<keyword evidence="1" id="KW-0472">Membrane</keyword>